<name>A0A9W6FUD0_9BACT</name>
<proteinExistence type="predicted"/>
<gene>
    <name evidence="1" type="ORF">DAMNIGENAA_24830</name>
</gene>
<dbReference type="RefSeq" id="WP_281794581.1">
    <property type="nucleotide sequence ID" value="NZ_BSDR01000001.1"/>
</dbReference>
<dbReference type="NCBIfam" id="NF003323">
    <property type="entry name" value="PRK04334.1-3"/>
    <property type="match status" value="1"/>
</dbReference>
<protein>
    <submittedName>
        <fullName evidence="1">Thiamine biosynthesis protein ApbE</fullName>
    </submittedName>
</protein>
<dbReference type="Proteomes" id="UP001144372">
    <property type="component" value="Unassembled WGS sequence"/>
</dbReference>
<dbReference type="InterPro" id="IPR003374">
    <property type="entry name" value="ApbE-like_sf"/>
</dbReference>
<dbReference type="AlphaFoldDB" id="A0A9W6FUD0"/>
<accession>A0A9W6FUD0</accession>
<dbReference type="PIRSF" id="PIRSF006421">
    <property type="entry name" value="UCP006421"/>
    <property type="match status" value="1"/>
</dbReference>
<dbReference type="EMBL" id="BSDR01000001">
    <property type="protein sequence ID" value="GLI35050.1"/>
    <property type="molecule type" value="Genomic_DNA"/>
</dbReference>
<reference evidence="1" key="1">
    <citation type="submission" date="2022-12" db="EMBL/GenBank/DDBJ databases">
        <title>Reference genome sequencing for broad-spectrum identification of bacterial and archaeal isolates by mass spectrometry.</title>
        <authorList>
            <person name="Sekiguchi Y."/>
            <person name="Tourlousse D.M."/>
        </authorList>
    </citation>
    <scope>NUCLEOTIDE SEQUENCE</scope>
    <source>
        <strain evidence="1">ASRB1</strain>
    </source>
</reference>
<dbReference type="Gene3D" id="3.10.520.10">
    <property type="entry name" value="ApbE-like domains"/>
    <property type="match status" value="1"/>
</dbReference>
<evidence type="ECO:0000313" key="1">
    <source>
        <dbReference type="EMBL" id="GLI35050.1"/>
    </source>
</evidence>
<comment type="caution">
    <text evidence="1">The sequence shown here is derived from an EMBL/GenBank/DDBJ whole genome shotgun (WGS) entry which is preliminary data.</text>
</comment>
<evidence type="ECO:0000313" key="2">
    <source>
        <dbReference type="Proteomes" id="UP001144372"/>
    </source>
</evidence>
<sequence length="244" mass="26937">MKDKNQRFYRYQHQSKEGWFAFQTRYRETDLWIRARRDVGKEALTAVLNYRHQLERYISQHPEFLTSLAPLPEDPLAPPLVRHMIEASRKAGVGPMAGVAGAMAQFVARDLKPLTPAIIIENGGDCYLDIQEEMRIGIYAGPDSPFSGRMALRFPPERFPLGICTSSGTIGHSLSFGRANAVTVVSQDAVLADAAATALGNLVRRPEDIARTLEKAAGIPSVEGVLIVVKDKIGIWGDLELIPL</sequence>
<dbReference type="SUPFAM" id="SSF143631">
    <property type="entry name" value="ApbE-like"/>
    <property type="match status" value="1"/>
</dbReference>
<organism evidence="1 2">
    <name type="scientific">Desulforhabdus amnigena</name>
    <dbReference type="NCBI Taxonomy" id="40218"/>
    <lineage>
        <taxon>Bacteria</taxon>
        <taxon>Pseudomonadati</taxon>
        <taxon>Thermodesulfobacteriota</taxon>
        <taxon>Syntrophobacteria</taxon>
        <taxon>Syntrophobacterales</taxon>
        <taxon>Syntrophobacteraceae</taxon>
        <taxon>Desulforhabdus</taxon>
    </lineage>
</organism>
<keyword evidence="2" id="KW-1185">Reference proteome</keyword>
<dbReference type="InterPro" id="IPR007183">
    <property type="entry name" value="UPF0280"/>
</dbReference>